<dbReference type="Proteomes" id="UP000019084">
    <property type="component" value="Unassembled WGS sequence"/>
</dbReference>
<dbReference type="AlphaFoldDB" id="W4SNZ7"/>
<comment type="caution">
    <text evidence="1">The sequence shown here is derived from an EMBL/GenBank/DDBJ whole genome shotgun (WGS) entry which is preliminary data.</text>
</comment>
<feature type="non-terminal residue" evidence="1">
    <location>
        <position position="129"/>
    </location>
</feature>
<sequence length="129" mass="12920">MSVSADRLRLLRRQAGHADVPAPAALADGAAVDGADVSAARDAQADAHPLRAAVVARTSGEAVGADAVAGDARTRAAGDMPAAAQPMRALAAPVPGSDPGVSAERLRLLRRQVGGLTPTARKDDAVMPT</sequence>
<accession>W4SNZ7</accession>
<protein>
    <submittedName>
        <fullName evidence="1">Uncharacterized protein</fullName>
    </submittedName>
</protein>
<evidence type="ECO:0000313" key="1">
    <source>
        <dbReference type="EMBL" id="GAE57684.1"/>
    </source>
</evidence>
<gene>
    <name evidence="1" type="ORF">XPR_4319</name>
</gene>
<proteinExistence type="predicted"/>
<name>W4SNZ7_9XANT</name>
<organism evidence="1 2">
    <name type="scientific">Xanthomonas arboricola pv. pruni MAFF 301420</name>
    <dbReference type="NCBI Taxonomy" id="1418095"/>
    <lineage>
        <taxon>Bacteria</taxon>
        <taxon>Pseudomonadati</taxon>
        <taxon>Pseudomonadota</taxon>
        <taxon>Gammaproteobacteria</taxon>
        <taxon>Lysobacterales</taxon>
        <taxon>Lysobacteraceae</taxon>
        <taxon>Xanthomonas</taxon>
    </lineage>
</organism>
<dbReference type="EMBL" id="BAVC01000367">
    <property type="protein sequence ID" value="GAE57684.1"/>
    <property type="molecule type" value="Genomic_DNA"/>
</dbReference>
<evidence type="ECO:0000313" key="2">
    <source>
        <dbReference type="Proteomes" id="UP000019084"/>
    </source>
</evidence>
<reference evidence="1 2" key="1">
    <citation type="submission" date="2014-01" db="EMBL/GenBank/DDBJ databases">
        <title>Genome sequence and analysis of Xanthomonas arboricola pv. pruni.</title>
        <authorList>
            <person name="Fujikawa T."/>
            <person name="Nakazono-Nagaoka E."/>
        </authorList>
    </citation>
    <scope>NUCLEOTIDE SEQUENCE [LARGE SCALE GENOMIC DNA]</scope>
    <source>
        <strain evidence="2">MAFF 301420</strain>
    </source>
</reference>